<evidence type="ECO:0000256" key="2">
    <source>
        <dbReference type="ARBA" id="ARBA00022723"/>
    </source>
</evidence>
<dbReference type="InterPro" id="IPR009030">
    <property type="entry name" value="Growth_fac_rcpt_cys_sf"/>
</dbReference>
<evidence type="ECO:0000256" key="6">
    <source>
        <dbReference type="ARBA" id="ARBA00023157"/>
    </source>
</evidence>
<dbReference type="AlphaFoldDB" id="A0AAD9KVS6"/>
<keyword evidence="6" id="KW-1015">Disulfide bond</keyword>
<keyword evidence="5 8" id="KW-0482">Metalloprotease</keyword>
<keyword evidence="4 8" id="KW-0862">Zinc</keyword>
<evidence type="ECO:0000256" key="7">
    <source>
        <dbReference type="PROSITE-ProRule" id="PRU00059"/>
    </source>
</evidence>
<dbReference type="InterPro" id="IPR034035">
    <property type="entry name" value="Astacin-like_dom"/>
</dbReference>
<feature type="binding site" evidence="8">
    <location>
        <position position="240"/>
    </location>
    <ligand>
        <name>Zn(2+)</name>
        <dbReference type="ChEBI" id="CHEBI:29105"/>
        <note>catalytic</note>
    </ligand>
</feature>
<dbReference type="PRINTS" id="PR00480">
    <property type="entry name" value="ASTACIN"/>
</dbReference>
<feature type="domain" description="CUB" evidence="11">
    <location>
        <begin position="857"/>
        <end position="1003"/>
    </location>
</feature>
<dbReference type="SUPFAM" id="SSF57184">
    <property type="entry name" value="Growth factor receptor domain"/>
    <property type="match status" value="1"/>
</dbReference>
<dbReference type="Pfam" id="PF01400">
    <property type="entry name" value="Astacin"/>
    <property type="match status" value="2"/>
</dbReference>
<accession>A0AAD9KVS6</accession>
<evidence type="ECO:0000256" key="8">
    <source>
        <dbReference type="PROSITE-ProRule" id="PRU01211"/>
    </source>
</evidence>
<comment type="caution">
    <text evidence="7">Lacks conserved residue(s) required for the propagation of feature annotation.</text>
</comment>
<reference evidence="13" key="1">
    <citation type="journal article" date="2023" name="Mol. Biol. Evol.">
        <title>Third-Generation Sequencing Reveals the Adaptive Role of the Epigenome in Three Deep-Sea Polychaetes.</title>
        <authorList>
            <person name="Perez M."/>
            <person name="Aroh O."/>
            <person name="Sun Y."/>
            <person name="Lan Y."/>
            <person name="Juniper S.K."/>
            <person name="Young C.R."/>
            <person name="Angers B."/>
            <person name="Qian P.Y."/>
        </authorList>
    </citation>
    <scope>NUCLEOTIDE SEQUENCE</scope>
    <source>
        <strain evidence="13">R07B-5</strain>
    </source>
</reference>
<feature type="binding site" evidence="8">
    <location>
        <position position="709"/>
    </location>
    <ligand>
        <name>Zn(2+)</name>
        <dbReference type="ChEBI" id="CHEBI:29105"/>
        <note>catalytic</note>
    </ligand>
</feature>
<evidence type="ECO:0000256" key="4">
    <source>
        <dbReference type="ARBA" id="ARBA00022833"/>
    </source>
</evidence>
<dbReference type="PANTHER" id="PTHR10127:SF780">
    <property type="entry name" value="METALLOENDOPEPTIDASE"/>
    <property type="match status" value="1"/>
</dbReference>
<dbReference type="SUPFAM" id="SSF55486">
    <property type="entry name" value="Metalloproteases ('zincins'), catalytic domain"/>
    <property type="match status" value="2"/>
</dbReference>
<dbReference type="InterPro" id="IPR024079">
    <property type="entry name" value="MetalloPept_cat_dom_sf"/>
</dbReference>
<dbReference type="EMBL" id="JAODUO010000578">
    <property type="protein sequence ID" value="KAK2177795.1"/>
    <property type="molecule type" value="Genomic_DNA"/>
</dbReference>
<comment type="caution">
    <text evidence="13">The sequence shown here is derived from an EMBL/GenBank/DDBJ whole genome shotgun (WGS) entry which is preliminary data.</text>
</comment>
<feature type="region of interest" description="Disordered" evidence="10">
    <location>
        <begin position="505"/>
        <end position="529"/>
    </location>
</feature>
<dbReference type="GO" id="GO:0006508">
    <property type="term" value="P:proteolysis"/>
    <property type="evidence" value="ECO:0007669"/>
    <property type="project" value="UniProtKB-KW"/>
</dbReference>
<dbReference type="SMART" id="SM00235">
    <property type="entry name" value="ZnMc"/>
    <property type="match status" value="2"/>
</dbReference>
<feature type="binding site" evidence="8">
    <location>
        <position position="715"/>
    </location>
    <ligand>
        <name>Zn(2+)</name>
        <dbReference type="ChEBI" id="CHEBI:29105"/>
        <note>catalytic</note>
    </ligand>
</feature>
<evidence type="ECO:0000259" key="11">
    <source>
        <dbReference type="PROSITE" id="PS01180"/>
    </source>
</evidence>
<evidence type="ECO:0000313" key="14">
    <source>
        <dbReference type="Proteomes" id="UP001209878"/>
    </source>
</evidence>
<dbReference type="PROSITE" id="PS51864">
    <property type="entry name" value="ASTACIN"/>
    <property type="match status" value="2"/>
</dbReference>
<keyword evidence="2 8" id="KW-0479">Metal-binding</keyword>
<dbReference type="GO" id="GO:0008270">
    <property type="term" value="F:zinc ion binding"/>
    <property type="evidence" value="ECO:0007669"/>
    <property type="project" value="UniProtKB-UniRule"/>
</dbReference>
<dbReference type="EC" id="3.4.24.-" evidence="9"/>
<protein>
    <recommendedName>
        <fullName evidence="9">Metalloendopeptidase</fullName>
        <ecNumber evidence="9">3.4.24.-</ecNumber>
    </recommendedName>
</protein>
<dbReference type="InterPro" id="IPR000859">
    <property type="entry name" value="CUB_dom"/>
</dbReference>
<dbReference type="InterPro" id="IPR006026">
    <property type="entry name" value="Peptidase_Metallo"/>
</dbReference>
<keyword evidence="3 8" id="KW-0378">Hydrolase</keyword>
<feature type="binding site" evidence="8">
    <location>
        <position position="250"/>
    </location>
    <ligand>
        <name>Zn(2+)</name>
        <dbReference type="ChEBI" id="CHEBI:29105"/>
        <note>catalytic</note>
    </ligand>
</feature>
<dbReference type="SUPFAM" id="SSF49854">
    <property type="entry name" value="Spermadhesin, CUB domain"/>
    <property type="match status" value="1"/>
</dbReference>
<dbReference type="Gene3D" id="3.40.390.10">
    <property type="entry name" value="Collagenase (Catalytic Domain)"/>
    <property type="match status" value="2"/>
</dbReference>
<dbReference type="InterPro" id="IPR035914">
    <property type="entry name" value="Sperma_CUB_dom_sf"/>
</dbReference>
<gene>
    <name evidence="13" type="ORF">NP493_579g00004</name>
</gene>
<evidence type="ECO:0000256" key="3">
    <source>
        <dbReference type="ARBA" id="ARBA00022801"/>
    </source>
</evidence>
<organism evidence="13 14">
    <name type="scientific">Ridgeia piscesae</name>
    <name type="common">Tubeworm</name>
    <dbReference type="NCBI Taxonomy" id="27915"/>
    <lineage>
        <taxon>Eukaryota</taxon>
        <taxon>Metazoa</taxon>
        <taxon>Spiralia</taxon>
        <taxon>Lophotrochozoa</taxon>
        <taxon>Annelida</taxon>
        <taxon>Polychaeta</taxon>
        <taxon>Sedentaria</taxon>
        <taxon>Canalipalpata</taxon>
        <taxon>Sabellida</taxon>
        <taxon>Siboglinidae</taxon>
        <taxon>Ridgeia</taxon>
    </lineage>
</organism>
<evidence type="ECO:0000256" key="5">
    <source>
        <dbReference type="ARBA" id="ARBA00023049"/>
    </source>
</evidence>
<keyword evidence="14" id="KW-1185">Reference proteome</keyword>
<dbReference type="PROSITE" id="PS01180">
    <property type="entry name" value="CUB"/>
    <property type="match status" value="1"/>
</dbReference>
<feature type="domain" description="Peptidase M12A" evidence="12">
    <location>
        <begin position="138"/>
        <end position="325"/>
    </location>
</feature>
<evidence type="ECO:0000313" key="13">
    <source>
        <dbReference type="EMBL" id="KAK2177795.1"/>
    </source>
</evidence>
<evidence type="ECO:0000256" key="9">
    <source>
        <dbReference type="RuleBase" id="RU361183"/>
    </source>
</evidence>
<keyword evidence="1 8" id="KW-0645">Protease</keyword>
<evidence type="ECO:0000256" key="10">
    <source>
        <dbReference type="SAM" id="MobiDB-lite"/>
    </source>
</evidence>
<feature type="active site" evidence="8">
    <location>
        <position position="706"/>
    </location>
</feature>
<dbReference type="Gene3D" id="2.60.120.290">
    <property type="entry name" value="Spermadhesin, CUB domain"/>
    <property type="match status" value="1"/>
</dbReference>
<dbReference type="InterPro" id="IPR001506">
    <property type="entry name" value="Peptidase_M12A"/>
</dbReference>
<dbReference type="Proteomes" id="UP001209878">
    <property type="component" value="Unassembled WGS sequence"/>
</dbReference>
<feature type="domain" description="Peptidase M12A" evidence="12">
    <location>
        <begin position="605"/>
        <end position="810"/>
    </location>
</feature>
<comment type="cofactor">
    <cofactor evidence="8 9">
        <name>Zn(2+)</name>
        <dbReference type="ChEBI" id="CHEBI:29105"/>
    </cofactor>
    <text evidence="8 9">Binds 1 zinc ion per subunit.</text>
</comment>
<feature type="binding site" evidence="8">
    <location>
        <position position="705"/>
    </location>
    <ligand>
        <name>Zn(2+)</name>
        <dbReference type="ChEBI" id="CHEBI:29105"/>
        <note>catalytic</note>
    </ligand>
</feature>
<dbReference type="CDD" id="cd04280">
    <property type="entry name" value="ZnMc_astacin_like"/>
    <property type="match status" value="2"/>
</dbReference>
<proteinExistence type="predicted"/>
<dbReference type="PANTHER" id="PTHR10127">
    <property type="entry name" value="DISCOIDIN, CUB, EGF, LAMININ , AND ZINC METALLOPROTEASE DOMAIN CONTAINING"/>
    <property type="match status" value="1"/>
</dbReference>
<feature type="binding site" evidence="8">
    <location>
        <position position="244"/>
    </location>
    <ligand>
        <name>Zn(2+)</name>
        <dbReference type="ChEBI" id="CHEBI:29105"/>
        <note>catalytic</note>
    </ligand>
</feature>
<name>A0AAD9KVS6_RIDPI</name>
<evidence type="ECO:0000256" key="1">
    <source>
        <dbReference type="ARBA" id="ARBA00022670"/>
    </source>
</evidence>
<evidence type="ECO:0000259" key="12">
    <source>
        <dbReference type="PROSITE" id="PS51864"/>
    </source>
</evidence>
<dbReference type="GO" id="GO:0004222">
    <property type="term" value="F:metalloendopeptidase activity"/>
    <property type="evidence" value="ECO:0007669"/>
    <property type="project" value="UniProtKB-UniRule"/>
</dbReference>
<sequence>MSRCRMIDVWNSKRWPIKKTYRHTQRYGSDTMLIPQVTMTLILAITIAGRRAEKGSMWRPTGDETREDWLGRHGLKKGIYEETLALVKRCKVMMRRNYGHTVTREADEQKDIFLYGSLSSPEQAKECVELHKRRRKRKLINLKAWPTRRWPMPIIYKYDGAHTTEDVLMIEAAIKHWESETCIRFKRVATNATVTEQHILFTAEPTCSSFVGRVKKSLAFPQQINLGSEYCTQWLGLPIHEIGHAIGFWHEHVRPDRDDYVTVEKSHILSHFMDNFRKLNKTLVDIAMSVPYDYGSVMHYASMTMGQRVGLSFFDAKLANLAYCKDKCAGVKPHVRCYRGGYRDPNNCRKCKCPEGFGRSQCRRPARANGGCRPISSSVIYVRSRTEKCLWTRNYNQADGKGAYRHGDKCNWLLKARAGKKIVVRFAGPRFSTYCYYDYQSCFQWVEIKYKKNLALRGPRNACRSAVTEGYTGDSNNRMLMHLVTASLLLTTVIALESERIGHGGADPMKQQLDDRNDNTGDWNPLDEKQAASTSRYGLSKELYDEIFHLVKQCKTMILKEQGVKVTQKDVDAMDFLLYDSVPTLMLAKLCVEQHKRRHKRQIFNFRKYPLRKWPMPIVYKYDGKHDEDAKLMIEAAIKHWESETCIRFKRVDPDAIVTQQHILFTAEHEKCTSHTGRIPQSIEFPQNIKLDAYGCTHKLGLPVHEIGHAIGFWHEHVRPDRDNYVRVNNSYIYSWVMDNFEKLNKSVIDTVNAVPYDYGSVMHYSATEMSMMGALRALKPINPLYLKTMGQRVGLSFFDAKLANLIYCKDKCAGVTPFVRCYNRGYRDPNDCSKCKCPEGFGKRQCRDPAPANGGCSPTSSGIIIVDSTTEHCVSSRNYNQADGKGTFSHGDKCNWLLQASVGRKIMVRFAGPRFSTYCYSRGPSCYQWVEIKYKSDLALRGPRFCCNPGDIPKFDGKSTLTSETNRMMVIFNAEYPLFTNKYSTAVPAHYMMGFKLCYKLATN</sequence>
<feature type="active site" evidence="8">
    <location>
        <position position="241"/>
    </location>
</feature>